<protein>
    <submittedName>
        <fullName evidence="6">Uncharacterized protein</fullName>
    </submittedName>
</protein>
<accession>A0A835MBG3</accession>
<keyword evidence="7" id="KW-1185">Reference proteome</keyword>
<proteinExistence type="inferred from homology"/>
<dbReference type="PANTHER" id="PTHR11227">
    <property type="entry name" value="WD-REPEAT PROTEIN INTERACTING WITH PHOSPHOINOSIDES WIPI -RELATED"/>
    <property type="match status" value="1"/>
</dbReference>
<reference evidence="6 7" key="1">
    <citation type="submission" date="2020-10" db="EMBL/GenBank/DDBJ databases">
        <title>The Coptis chinensis genome and diversification of protoberbering-type alkaloids.</title>
        <authorList>
            <person name="Wang B."/>
            <person name="Shu S."/>
            <person name="Song C."/>
            <person name="Liu Y."/>
        </authorList>
    </citation>
    <scope>NUCLEOTIDE SEQUENCE [LARGE SCALE GENOMIC DNA]</scope>
    <source>
        <strain evidence="6">HL-2020</strain>
        <tissue evidence="6">Leaf</tissue>
    </source>
</reference>
<gene>
    <name evidence="6" type="ORF">IFM89_015115</name>
</gene>
<dbReference type="Pfam" id="PF21032">
    <property type="entry name" value="PROPPIN"/>
    <property type="match status" value="1"/>
</dbReference>
<dbReference type="SMART" id="SM00320">
    <property type="entry name" value="WD40"/>
    <property type="match status" value="3"/>
</dbReference>
<dbReference type="InterPro" id="IPR036322">
    <property type="entry name" value="WD40_repeat_dom_sf"/>
</dbReference>
<dbReference type="Proteomes" id="UP000631114">
    <property type="component" value="Unassembled WGS sequence"/>
</dbReference>
<keyword evidence="3" id="KW-0677">Repeat</keyword>
<feature type="compositionally biased region" description="Low complexity" evidence="5">
    <location>
        <begin position="1"/>
        <end position="15"/>
    </location>
</feature>
<dbReference type="AlphaFoldDB" id="A0A835MBG3"/>
<sequence length="403" mass="44794">MSTASQQQEEQLEQQQRNKQLRSSPVLVQNHQSDVPCILDFSFNQSYECLVAGTDRGFRIYDCSRANPVELRGRVFEKGKDCGGGLGVVEKLFPTSIYALVGGGSHPQYPPNKVMIWDDRLGRCTGELAFKSSEVVRAVRLHRELAFVVFERKILVFDFFKFKLLYQFETTANPKGLCEVSDVSASFVLVSPGLKKGQARVEHYDATSSITRTISKWFISAHDSTIACFALSMDGKLLATASAKGTLVRIFNASNGILLQEVRRGTDRAEIYCIAFSPDVRWLAVSSDKGTVHVFSLNVIDNSLCSASQDINLSASSNPSLVSRYFMKGLLPGYFCSEWSLAQFRSLHKGVQYLVAFGGKMHTILIFGIDGSFCQCQFDPMTGGEMTQLECSNFLTAKQDQDF</sequence>
<evidence type="ECO:0000256" key="2">
    <source>
        <dbReference type="ARBA" id="ARBA00022574"/>
    </source>
</evidence>
<dbReference type="InterPro" id="IPR001680">
    <property type="entry name" value="WD40_rpt"/>
</dbReference>
<evidence type="ECO:0000256" key="1">
    <source>
        <dbReference type="ARBA" id="ARBA00004623"/>
    </source>
</evidence>
<evidence type="ECO:0000313" key="6">
    <source>
        <dbReference type="EMBL" id="KAF9620874.1"/>
    </source>
</evidence>
<dbReference type="InterPro" id="IPR048720">
    <property type="entry name" value="PROPPIN"/>
</dbReference>
<keyword evidence="2" id="KW-0853">WD repeat</keyword>
<comment type="subcellular location">
    <subcellularLocation>
        <location evidence="1">Preautophagosomal structure membrane</location>
        <topology evidence="1">Peripheral membrane protein</topology>
    </subcellularLocation>
</comment>
<name>A0A835MBG3_9MAGN</name>
<dbReference type="OrthoDB" id="1667587at2759"/>
<comment type="caution">
    <text evidence="6">The sequence shown here is derived from an EMBL/GenBank/DDBJ whole genome shotgun (WGS) entry which is preliminary data.</text>
</comment>
<feature type="region of interest" description="Disordered" evidence="5">
    <location>
        <begin position="1"/>
        <end position="24"/>
    </location>
</feature>
<evidence type="ECO:0000256" key="5">
    <source>
        <dbReference type="SAM" id="MobiDB-lite"/>
    </source>
</evidence>
<dbReference type="Gene3D" id="2.130.10.10">
    <property type="entry name" value="YVTN repeat-like/Quinoprotein amine dehydrogenase"/>
    <property type="match status" value="1"/>
</dbReference>
<dbReference type="GO" id="GO:0034045">
    <property type="term" value="C:phagophore assembly site membrane"/>
    <property type="evidence" value="ECO:0007669"/>
    <property type="project" value="UniProtKB-SubCell"/>
</dbReference>
<organism evidence="6 7">
    <name type="scientific">Coptis chinensis</name>
    <dbReference type="NCBI Taxonomy" id="261450"/>
    <lineage>
        <taxon>Eukaryota</taxon>
        <taxon>Viridiplantae</taxon>
        <taxon>Streptophyta</taxon>
        <taxon>Embryophyta</taxon>
        <taxon>Tracheophyta</taxon>
        <taxon>Spermatophyta</taxon>
        <taxon>Magnoliopsida</taxon>
        <taxon>Ranunculales</taxon>
        <taxon>Ranunculaceae</taxon>
        <taxon>Coptidoideae</taxon>
        <taxon>Coptis</taxon>
    </lineage>
</organism>
<evidence type="ECO:0000256" key="4">
    <source>
        <dbReference type="ARBA" id="ARBA00025740"/>
    </source>
</evidence>
<comment type="similarity">
    <text evidence="4">Belongs to the WD repeat PROPPIN family.</text>
</comment>
<dbReference type="EMBL" id="JADFTS010000002">
    <property type="protein sequence ID" value="KAF9620874.1"/>
    <property type="molecule type" value="Genomic_DNA"/>
</dbReference>
<evidence type="ECO:0000313" key="7">
    <source>
        <dbReference type="Proteomes" id="UP000631114"/>
    </source>
</evidence>
<evidence type="ECO:0000256" key="3">
    <source>
        <dbReference type="ARBA" id="ARBA00022737"/>
    </source>
</evidence>
<dbReference type="InterPro" id="IPR015943">
    <property type="entry name" value="WD40/YVTN_repeat-like_dom_sf"/>
</dbReference>
<dbReference type="SUPFAM" id="SSF50978">
    <property type="entry name" value="WD40 repeat-like"/>
    <property type="match status" value="1"/>
</dbReference>